<sequence>MNHDNKIKVSVCLCTYKRPDKLAQCLESLLNQTFAQSFQVIVTDNDCERSGEHVVEQFKAAFQGAGIPLFYLIEPVQNIALARNRCLQPARGELVAFIDGDERASSCWLGNLYTVLIETNADGVWGPVIPDIPEYFPNWMRRSKIFDRENPKNRSVLGAVGLRTGNAMIKMKLLTLRAGPFDEALGKTGGEDTDLFRWIRNHEANIKYVWAANAEVFERLEEKRRYLRWHLRRAYRGGWLYSRGVVKRYGPGKGFIL</sequence>
<dbReference type="Pfam" id="PF00535">
    <property type="entry name" value="Glycos_transf_2"/>
    <property type="match status" value="1"/>
</dbReference>
<dbReference type="PANTHER" id="PTHR43685:SF3">
    <property type="entry name" value="SLR2126 PROTEIN"/>
    <property type="match status" value="1"/>
</dbReference>
<feature type="domain" description="Glycosyltransferase 2-like" evidence="1">
    <location>
        <begin position="10"/>
        <end position="168"/>
    </location>
</feature>
<dbReference type="CDD" id="cd00761">
    <property type="entry name" value="Glyco_tranf_GTA_type"/>
    <property type="match status" value="1"/>
</dbReference>
<reference evidence="2" key="1">
    <citation type="journal article" date="2014" name="Front. Microbiol.">
        <title>High frequency of phylogenetically diverse reductive dehalogenase-homologous genes in deep subseafloor sedimentary metagenomes.</title>
        <authorList>
            <person name="Kawai M."/>
            <person name="Futagami T."/>
            <person name="Toyoda A."/>
            <person name="Takaki Y."/>
            <person name="Nishi S."/>
            <person name="Hori S."/>
            <person name="Arai W."/>
            <person name="Tsubouchi T."/>
            <person name="Morono Y."/>
            <person name="Uchiyama I."/>
            <person name="Ito T."/>
            <person name="Fujiyama A."/>
            <person name="Inagaki F."/>
            <person name="Takami H."/>
        </authorList>
    </citation>
    <scope>NUCLEOTIDE SEQUENCE</scope>
    <source>
        <strain evidence="2">Expedition CK06-06</strain>
    </source>
</reference>
<accession>X1TX93</accession>
<dbReference type="Gene3D" id="3.90.550.10">
    <property type="entry name" value="Spore Coat Polysaccharide Biosynthesis Protein SpsA, Chain A"/>
    <property type="match status" value="1"/>
</dbReference>
<dbReference type="InterPro" id="IPR001173">
    <property type="entry name" value="Glyco_trans_2-like"/>
</dbReference>
<protein>
    <recommendedName>
        <fullName evidence="1">Glycosyltransferase 2-like domain-containing protein</fullName>
    </recommendedName>
</protein>
<comment type="caution">
    <text evidence="2">The sequence shown here is derived from an EMBL/GenBank/DDBJ whole genome shotgun (WGS) entry which is preliminary data.</text>
</comment>
<dbReference type="EMBL" id="BARW01026841">
    <property type="protein sequence ID" value="GAJ09884.1"/>
    <property type="molecule type" value="Genomic_DNA"/>
</dbReference>
<evidence type="ECO:0000313" key="2">
    <source>
        <dbReference type="EMBL" id="GAJ09884.1"/>
    </source>
</evidence>
<gene>
    <name evidence="2" type="ORF">S12H4_43692</name>
</gene>
<dbReference type="SUPFAM" id="SSF53448">
    <property type="entry name" value="Nucleotide-diphospho-sugar transferases"/>
    <property type="match status" value="1"/>
</dbReference>
<name>X1TX93_9ZZZZ</name>
<dbReference type="AlphaFoldDB" id="X1TX93"/>
<evidence type="ECO:0000259" key="1">
    <source>
        <dbReference type="Pfam" id="PF00535"/>
    </source>
</evidence>
<dbReference type="PANTHER" id="PTHR43685">
    <property type="entry name" value="GLYCOSYLTRANSFERASE"/>
    <property type="match status" value="1"/>
</dbReference>
<dbReference type="InterPro" id="IPR050834">
    <property type="entry name" value="Glycosyltransf_2"/>
</dbReference>
<proteinExistence type="predicted"/>
<organism evidence="2">
    <name type="scientific">marine sediment metagenome</name>
    <dbReference type="NCBI Taxonomy" id="412755"/>
    <lineage>
        <taxon>unclassified sequences</taxon>
        <taxon>metagenomes</taxon>
        <taxon>ecological metagenomes</taxon>
    </lineage>
</organism>
<feature type="non-terminal residue" evidence="2">
    <location>
        <position position="257"/>
    </location>
</feature>
<dbReference type="InterPro" id="IPR029044">
    <property type="entry name" value="Nucleotide-diphossugar_trans"/>
</dbReference>